<reference evidence="1 6" key="1">
    <citation type="submission" date="2018-09" db="EMBL/GenBank/DDBJ databases">
        <title>Genomic investigation of the strawberry pathogen Phytophthora fragariae indicates pathogenicity is determined by transcriptional variation in three key races.</title>
        <authorList>
            <person name="Adams T.M."/>
            <person name="Armitage A.D."/>
            <person name="Sobczyk M.K."/>
            <person name="Bates H.J."/>
            <person name="Dunwell J.M."/>
            <person name="Nellist C.F."/>
            <person name="Harrison R.J."/>
        </authorList>
    </citation>
    <scope>NUCLEOTIDE SEQUENCE [LARGE SCALE GENOMIC DNA]</scope>
    <source>
        <strain evidence="3 4">NOV-27</strain>
        <strain evidence="2 5">NOV-71</strain>
        <strain evidence="1 6">SCRP245</strain>
    </source>
</reference>
<dbReference type="EMBL" id="QXGB01000004">
    <property type="protein sequence ID" value="KAE9238431.1"/>
    <property type="molecule type" value="Genomic_DNA"/>
</dbReference>
<dbReference type="Proteomes" id="UP000460718">
    <property type="component" value="Unassembled WGS sequence"/>
</dbReference>
<dbReference type="Proteomes" id="UP000441208">
    <property type="component" value="Unassembled WGS sequence"/>
</dbReference>
<evidence type="ECO:0000313" key="1">
    <source>
        <dbReference type="EMBL" id="KAE9031268.1"/>
    </source>
</evidence>
<keyword evidence="4" id="KW-1185">Reference proteome</keyword>
<evidence type="ECO:0008006" key="7">
    <source>
        <dbReference type="Google" id="ProtNLM"/>
    </source>
</evidence>
<dbReference type="EMBL" id="QXFW01000004">
    <property type="protein sequence ID" value="KAE9031268.1"/>
    <property type="molecule type" value="Genomic_DNA"/>
</dbReference>
<evidence type="ECO:0000313" key="4">
    <source>
        <dbReference type="Proteomes" id="UP000433483"/>
    </source>
</evidence>
<evidence type="ECO:0000313" key="5">
    <source>
        <dbReference type="Proteomes" id="UP000441208"/>
    </source>
</evidence>
<comment type="caution">
    <text evidence="1">The sequence shown here is derived from an EMBL/GenBank/DDBJ whole genome shotgun (WGS) entry which is preliminary data.</text>
</comment>
<dbReference type="EMBL" id="QXFZ01000007">
    <property type="protein sequence ID" value="KAE9141054.1"/>
    <property type="molecule type" value="Genomic_DNA"/>
</dbReference>
<dbReference type="Proteomes" id="UP000433483">
    <property type="component" value="Unassembled WGS sequence"/>
</dbReference>
<dbReference type="AlphaFoldDB" id="A0A6A3MP29"/>
<sequence length="90" mass="10821">MAWTVMSKYLRIPFDTARRQLSARSRARIDRYQPEGNLLTYSVDRADPPRMVFPPGDDLRERLIHEFNNLGREKTFASLSRDFYWLHIYK</sequence>
<gene>
    <name evidence="3" type="ORF">PF005_g216</name>
    <name evidence="2" type="ORF">PF007_g406</name>
    <name evidence="1" type="ORF">PF011_g221</name>
</gene>
<evidence type="ECO:0000313" key="6">
    <source>
        <dbReference type="Proteomes" id="UP000460718"/>
    </source>
</evidence>
<evidence type="ECO:0000313" key="3">
    <source>
        <dbReference type="EMBL" id="KAE9238431.1"/>
    </source>
</evidence>
<name>A0A6A3MP29_9STRA</name>
<protein>
    <recommendedName>
        <fullName evidence="7">Integrase zinc-binding domain-containing protein</fullName>
    </recommendedName>
</protein>
<proteinExistence type="predicted"/>
<accession>A0A6A3MP29</accession>
<evidence type="ECO:0000313" key="2">
    <source>
        <dbReference type="EMBL" id="KAE9141054.1"/>
    </source>
</evidence>
<organism evidence="1 6">
    <name type="scientific">Phytophthora fragariae</name>
    <dbReference type="NCBI Taxonomy" id="53985"/>
    <lineage>
        <taxon>Eukaryota</taxon>
        <taxon>Sar</taxon>
        <taxon>Stramenopiles</taxon>
        <taxon>Oomycota</taxon>
        <taxon>Peronosporomycetes</taxon>
        <taxon>Peronosporales</taxon>
        <taxon>Peronosporaceae</taxon>
        <taxon>Phytophthora</taxon>
    </lineage>
</organism>